<evidence type="ECO:0000313" key="2">
    <source>
        <dbReference type="Proteomes" id="UP000652761"/>
    </source>
</evidence>
<reference evidence="1" key="1">
    <citation type="submission" date="2017-07" db="EMBL/GenBank/DDBJ databases">
        <title>Taro Niue Genome Assembly and Annotation.</title>
        <authorList>
            <person name="Atibalentja N."/>
            <person name="Keating K."/>
            <person name="Fields C.J."/>
        </authorList>
    </citation>
    <scope>NUCLEOTIDE SEQUENCE</scope>
    <source>
        <strain evidence="1">Niue_2</strain>
        <tissue evidence="1">Leaf</tissue>
    </source>
</reference>
<evidence type="ECO:0000313" key="1">
    <source>
        <dbReference type="EMBL" id="MQL93349.1"/>
    </source>
</evidence>
<organism evidence="1 2">
    <name type="scientific">Colocasia esculenta</name>
    <name type="common">Wild taro</name>
    <name type="synonym">Arum esculentum</name>
    <dbReference type="NCBI Taxonomy" id="4460"/>
    <lineage>
        <taxon>Eukaryota</taxon>
        <taxon>Viridiplantae</taxon>
        <taxon>Streptophyta</taxon>
        <taxon>Embryophyta</taxon>
        <taxon>Tracheophyta</taxon>
        <taxon>Spermatophyta</taxon>
        <taxon>Magnoliopsida</taxon>
        <taxon>Liliopsida</taxon>
        <taxon>Araceae</taxon>
        <taxon>Aroideae</taxon>
        <taxon>Colocasieae</taxon>
        <taxon>Colocasia</taxon>
    </lineage>
</organism>
<comment type="caution">
    <text evidence="1">The sequence shown here is derived from an EMBL/GenBank/DDBJ whole genome shotgun (WGS) entry which is preliminary data.</text>
</comment>
<name>A0A843VPY6_COLES</name>
<dbReference type="Proteomes" id="UP000652761">
    <property type="component" value="Unassembled WGS sequence"/>
</dbReference>
<dbReference type="OrthoDB" id="120976at2759"/>
<dbReference type="EMBL" id="NMUH01001551">
    <property type="protein sequence ID" value="MQL93349.1"/>
    <property type="molecule type" value="Genomic_DNA"/>
</dbReference>
<proteinExistence type="predicted"/>
<accession>A0A843VPY6</accession>
<gene>
    <name evidence="1" type="ORF">Taro_025994</name>
</gene>
<dbReference type="PANTHER" id="PTHR47818">
    <property type="entry name" value="RNI-LIKE SUPERFAMILY PROTEIN"/>
    <property type="match status" value="1"/>
</dbReference>
<protein>
    <submittedName>
        <fullName evidence="1">Uncharacterized protein</fullName>
    </submittedName>
</protein>
<dbReference type="PANTHER" id="PTHR47818:SF2">
    <property type="entry name" value="F-BOX DOMAIN-CONTAINING PROTEIN"/>
    <property type="match status" value="1"/>
</dbReference>
<keyword evidence="2" id="KW-1185">Reference proteome</keyword>
<dbReference type="AlphaFoldDB" id="A0A843VPY6"/>
<sequence length="177" mass="20675">MVSREPVILQHRFCCELPKVPILAAASVSNGRYTISALAMHEDNREDGHQQRCCFDNVSGSTVKWTDDGRKRRRYGDFNRAWELLFTLRWPVHNNQMLQVNRIRGQDSIGDREHMQNIDWQQLYWETHLQNCLDEASEKALLPAFDGCIKEIKVSNCCFVVCDWTAADFFLSEMFSR</sequence>